<dbReference type="PROSITE" id="PS51257">
    <property type="entry name" value="PROKAR_LIPOPROTEIN"/>
    <property type="match status" value="1"/>
</dbReference>
<evidence type="ECO:0000313" key="13">
    <source>
        <dbReference type="Proteomes" id="UP000269923"/>
    </source>
</evidence>
<comment type="subunit">
    <text evidence="9">The ABC transporter complex is composed of one ATP-binding protein (MglA), two transmembrane proteins (MglC) and a solute-binding protein (MglB).</text>
</comment>
<keyword evidence="13" id="KW-1185">Reference proteome</keyword>
<evidence type="ECO:0000256" key="6">
    <source>
        <dbReference type="ARBA" id="ARBA00022729"/>
    </source>
</evidence>
<evidence type="ECO:0000259" key="11">
    <source>
        <dbReference type="Pfam" id="PF13407"/>
    </source>
</evidence>
<dbReference type="Pfam" id="PF13407">
    <property type="entry name" value="Peripla_BP_4"/>
    <property type="match status" value="1"/>
</dbReference>
<evidence type="ECO:0000256" key="5">
    <source>
        <dbReference type="ARBA" id="ARBA00022723"/>
    </source>
</evidence>
<reference evidence="12 13" key="1">
    <citation type="submission" date="2018-11" db="EMBL/GenBank/DDBJ databases">
        <title>Genomes From Bacteria Associated with the Canine Oral Cavity: a Test Case for Automated Genome-Based Taxonomic Assignment.</title>
        <authorList>
            <person name="Coil D.A."/>
            <person name="Jospin G."/>
            <person name="Darling A.E."/>
            <person name="Wallis C."/>
            <person name="Davis I.J."/>
            <person name="Harris S."/>
            <person name="Eisen J.A."/>
            <person name="Holcombe L.J."/>
            <person name="O'Flynn C."/>
        </authorList>
    </citation>
    <scope>NUCLEOTIDE SEQUENCE [LARGE SCALE GENOMIC DNA]</scope>
    <source>
        <strain evidence="12 13">COT-280</strain>
    </source>
</reference>
<organism evidence="12 13">
    <name type="scientific">Conchiformibius steedae</name>
    <dbReference type="NCBI Taxonomy" id="153493"/>
    <lineage>
        <taxon>Bacteria</taxon>
        <taxon>Pseudomonadati</taxon>
        <taxon>Pseudomonadota</taxon>
        <taxon>Betaproteobacteria</taxon>
        <taxon>Neisseriales</taxon>
        <taxon>Neisseriaceae</taxon>
        <taxon>Conchiformibius</taxon>
    </lineage>
</organism>
<dbReference type="SUPFAM" id="SSF53822">
    <property type="entry name" value="Periplasmic binding protein-like I"/>
    <property type="match status" value="1"/>
</dbReference>
<dbReference type="GO" id="GO:0030246">
    <property type="term" value="F:carbohydrate binding"/>
    <property type="evidence" value="ECO:0007669"/>
    <property type="project" value="InterPro"/>
</dbReference>
<name>A0A3P2A5L4_9NEIS</name>
<comment type="caution">
    <text evidence="12">The sequence shown here is derived from an EMBL/GenBank/DDBJ whole genome shotgun (WGS) entry which is preliminary data.</text>
</comment>
<dbReference type="InterPro" id="IPR025997">
    <property type="entry name" value="SBP_2_dom"/>
</dbReference>
<evidence type="ECO:0000256" key="8">
    <source>
        <dbReference type="ARBA" id="ARBA00022837"/>
    </source>
</evidence>
<dbReference type="InterPro" id="IPR028082">
    <property type="entry name" value="Peripla_BP_I"/>
</dbReference>
<keyword evidence="4" id="KW-0762">Sugar transport</keyword>
<keyword evidence="3" id="KW-0813">Transport</keyword>
<dbReference type="STRING" id="1121352.GCA_000620925_00966"/>
<dbReference type="RefSeq" id="WP_124794314.1">
    <property type="nucleotide sequence ID" value="NZ_RQYC01000004.1"/>
</dbReference>
<evidence type="ECO:0000256" key="3">
    <source>
        <dbReference type="ARBA" id="ARBA00022448"/>
    </source>
</evidence>
<evidence type="ECO:0000256" key="9">
    <source>
        <dbReference type="ARBA" id="ARBA00034323"/>
    </source>
</evidence>
<dbReference type="InterPro" id="IPR050555">
    <property type="entry name" value="Bact_Solute-Bind_Prot2"/>
</dbReference>
<keyword evidence="8" id="KW-0106">Calcium</keyword>
<dbReference type="InterPro" id="IPR044085">
    <property type="entry name" value="MglB-like_PBP1"/>
</dbReference>
<evidence type="ECO:0000256" key="10">
    <source>
        <dbReference type="ARBA" id="ARBA00034344"/>
    </source>
</evidence>
<comment type="similarity">
    <text evidence="2">Belongs to the bacterial solute-binding protein 2 family.</text>
</comment>
<dbReference type="PANTHER" id="PTHR30036">
    <property type="entry name" value="D-XYLOSE-BINDING PERIPLASMIC PROTEIN"/>
    <property type="match status" value="1"/>
</dbReference>
<evidence type="ECO:0000256" key="1">
    <source>
        <dbReference type="ARBA" id="ARBA00004418"/>
    </source>
</evidence>
<evidence type="ECO:0000256" key="4">
    <source>
        <dbReference type="ARBA" id="ARBA00022597"/>
    </source>
</evidence>
<dbReference type="AlphaFoldDB" id="A0A3P2A5L4"/>
<keyword evidence="7" id="KW-0574">Periplasm</keyword>
<evidence type="ECO:0000256" key="2">
    <source>
        <dbReference type="ARBA" id="ARBA00007639"/>
    </source>
</evidence>
<dbReference type="OrthoDB" id="9769193at2"/>
<keyword evidence="6" id="KW-0732">Signal</keyword>
<dbReference type="CDD" id="cd01539">
    <property type="entry name" value="PBP1_GGBP"/>
    <property type="match status" value="1"/>
</dbReference>
<dbReference type="GO" id="GO:0046872">
    <property type="term" value="F:metal ion binding"/>
    <property type="evidence" value="ECO:0007669"/>
    <property type="project" value="UniProtKB-KW"/>
</dbReference>
<dbReference type="Proteomes" id="UP000269923">
    <property type="component" value="Unassembled WGS sequence"/>
</dbReference>
<keyword evidence="5" id="KW-0479">Metal-binding</keyword>
<feature type="domain" description="Periplasmic binding protein" evidence="11">
    <location>
        <begin position="50"/>
        <end position="316"/>
    </location>
</feature>
<dbReference type="PANTHER" id="PTHR30036:SF2">
    <property type="entry name" value="D-GALACTOSE_METHYL-GALACTOSIDE BINDING PERIPLASMIC PROTEIN MGLB"/>
    <property type="match status" value="1"/>
</dbReference>
<proteinExistence type="inferred from homology"/>
<protein>
    <recommendedName>
        <fullName evidence="10">D-galactose/methyl-galactoside binding periplasmic protein MglB</fullName>
    </recommendedName>
</protein>
<accession>A0A3P2A5L4</accession>
<dbReference type="Gene3D" id="3.40.50.2300">
    <property type="match status" value="2"/>
</dbReference>
<dbReference type="EMBL" id="RQYC01000004">
    <property type="protein sequence ID" value="RRD90747.1"/>
    <property type="molecule type" value="Genomic_DNA"/>
</dbReference>
<evidence type="ECO:0000256" key="7">
    <source>
        <dbReference type="ARBA" id="ARBA00022764"/>
    </source>
</evidence>
<dbReference type="GO" id="GO:0030288">
    <property type="term" value="C:outer membrane-bounded periplasmic space"/>
    <property type="evidence" value="ECO:0007669"/>
    <property type="project" value="TreeGrafter"/>
</dbReference>
<gene>
    <name evidence="12" type="ORF">EII21_03800</name>
</gene>
<sequence length="351" mass="37983">MNADKTLLKGLAGLCVLLTVAACSKQRDHQHDTNGPFPTAVVGASVSSIETNPFFKGMYDSFAETAKQQPTLTLLLDSARNNQDLQNTQLNNMLDKNAKALVVNLADVAQGPVFLQTMCKRKIPVVYIDHHPGKRPLASCNDAYMVEGDSVQAGMLQGRQVLKGWRANPAWDKNGDGIIQYAMLEGTPGHEGAMARTKWSVGTMEHYPKLGVPVQQLFQQTAMFNQTTAEEVVGEWVKSPAFAGVEVLLANNDSMALGAINVLKQNNIRLPVFGIDGSEPALRAMQSGDLAGTVFNDFREQARTALHMGANLAAGKDAADGIGHNMEYRVVKVPYQDIDTSNLAQFLPSGN</sequence>
<comment type="subcellular location">
    <subcellularLocation>
        <location evidence="1">Periplasm</location>
    </subcellularLocation>
</comment>
<evidence type="ECO:0000313" key="12">
    <source>
        <dbReference type="EMBL" id="RRD90747.1"/>
    </source>
</evidence>